<reference evidence="4" key="1">
    <citation type="journal article" date="2020" name="Fungal Divers.">
        <title>Resolving the Mortierellaceae phylogeny through synthesis of multi-gene phylogenetics and phylogenomics.</title>
        <authorList>
            <person name="Vandepol N."/>
            <person name="Liber J."/>
            <person name="Desiro A."/>
            <person name="Na H."/>
            <person name="Kennedy M."/>
            <person name="Barry K."/>
            <person name="Grigoriev I.V."/>
            <person name="Miller A.N."/>
            <person name="O'Donnell K."/>
            <person name="Stajich J.E."/>
            <person name="Bonito G."/>
        </authorList>
    </citation>
    <scope>NUCLEOTIDE SEQUENCE</scope>
    <source>
        <strain evidence="4">NVP60</strain>
    </source>
</reference>
<organism evidence="4 5">
    <name type="scientific">Linnemannia gamsii</name>
    <dbReference type="NCBI Taxonomy" id="64522"/>
    <lineage>
        <taxon>Eukaryota</taxon>
        <taxon>Fungi</taxon>
        <taxon>Fungi incertae sedis</taxon>
        <taxon>Mucoromycota</taxon>
        <taxon>Mortierellomycotina</taxon>
        <taxon>Mortierellomycetes</taxon>
        <taxon>Mortierellales</taxon>
        <taxon>Mortierellaceae</taxon>
        <taxon>Linnemannia</taxon>
    </lineage>
</organism>
<dbReference type="AlphaFoldDB" id="A0A9P6QQJ2"/>
<feature type="non-terminal residue" evidence="4">
    <location>
        <position position="1"/>
    </location>
</feature>
<evidence type="ECO:0000256" key="2">
    <source>
        <dbReference type="ARBA" id="ARBA00022842"/>
    </source>
</evidence>
<dbReference type="PANTHER" id="PTHR11081">
    <property type="entry name" value="FLAP ENDONUCLEASE FAMILY MEMBER"/>
    <property type="match status" value="1"/>
</dbReference>
<accession>A0A9P6QQJ2</accession>
<protein>
    <recommendedName>
        <fullName evidence="6">XPG-I domain-containing protein</fullName>
    </recommendedName>
</protein>
<feature type="compositionally biased region" description="Basic and acidic residues" evidence="3">
    <location>
        <begin position="405"/>
        <end position="427"/>
    </location>
</feature>
<evidence type="ECO:0000256" key="3">
    <source>
        <dbReference type="SAM" id="MobiDB-lite"/>
    </source>
</evidence>
<keyword evidence="1" id="KW-0479">Metal-binding</keyword>
<dbReference type="InterPro" id="IPR029060">
    <property type="entry name" value="PIN-like_dom_sf"/>
</dbReference>
<dbReference type="OrthoDB" id="2423903at2759"/>
<dbReference type="SUPFAM" id="SSF88723">
    <property type="entry name" value="PIN domain-like"/>
    <property type="match status" value="1"/>
</dbReference>
<dbReference type="GO" id="GO:0046872">
    <property type="term" value="F:metal ion binding"/>
    <property type="evidence" value="ECO:0007669"/>
    <property type="project" value="UniProtKB-KW"/>
</dbReference>
<dbReference type="Proteomes" id="UP000823405">
    <property type="component" value="Unassembled WGS sequence"/>
</dbReference>
<evidence type="ECO:0000256" key="1">
    <source>
        <dbReference type="ARBA" id="ARBA00022723"/>
    </source>
</evidence>
<dbReference type="Gene3D" id="3.40.50.1010">
    <property type="entry name" value="5'-nuclease"/>
    <property type="match status" value="1"/>
</dbReference>
<dbReference type="InterPro" id="IPR006084">
    <property type="entry name" value="XPG/Rad2"/>
</dbReference>
<dbReference type="PANTHER" id="PTHR11081:SF9">
    <property type="entry name" value="FLAP ENDONUCLEASE 1"/>
    <property type="match status" value="1"/>
</dbReference>
<keyword evidence="2" id="KW-0460">Magnesium</keyword>
<comment type="caution">
    <text evidence="4">The sequence shown here is derived from an EMBL/GenBank/DDBJ whole genome shotgun (WGS) entry which is preliminary data.</text>
</comment>
<sequence>MDVLGTCYMTIRNSYSHNPDNVAHGILEKAISRFGSSQGMILVIDGDQALEKRGTALERELIRTKALDRTTASLETLETRVATGQRLRKSHFGKVRSGLASSFYWSKEHWAGFAQYMRGKGWIVLIADTEADVAIAIEAQPGDIVISGDSDMLAYNTINTLWRPVSGGLVLVYFIPTLLRSLGITRSQLTALAIVSKNDYGKNIFSLGPATNYEIIKSINGADPKVIIAAYLSDDRVVSKNKDAEQFAYALSVFVDRQQTKVVDDGTPSCSQVRYESLRARFKDAQQTQSRSSKDTIVRLRIPRSFNRYQTVESPLIISKDAGPPQQQKEPPRIDSEPASATSDVEHVGHAALTRTRIPRHRPRYSFKTPTGVGHHGPPSKAKQFKWKPPKTIPAVTNNPLTASADKEAANKKATDKKAADRKDTKAKATPKAGSANSSRTVKQKH</sequence>
<dbReference type="GO" id="GO:0017108">
    <property type="term" value="F:5'-flap endonuclease activity"/>
    <property type="evidence" value="ECO:0007669"/>
    <property type="project" value="TreeGrafter"/>
</dbReference>
<evidence type="ECO:0000313" key="5">
    <source>
        <dbReference type="Proteomes" id="UP000823405"/>
    </source>
</evidence>
<dbReference type="EMBL" id="JAAAIN010004336">
    <property type="protein sequence ID" value="KAG0282044.1"/>
    <property type="molecule type" value="Genomic_DNA"/>
</dbReference>
<feature type="compositionally biased region" description="Polar residues" evidence="3">
    <location>
        <begin position="435"/>
        <end position="446"/>
    </location>
</feature>
<name>A0A9P6QQJ2_9FUNG</name>
<evidence type="ECO:0000313" key="4">
    <source>
        <dbReference type="EMBL" id="KAG0282044.1"/>
    </source>
</evidence>
<proteinExistence type="predicted"/>
<keyword evidence="5" id="KW-1185">Reference proteome</keyword>
<gene>
    <name evidence="4" type="ORF">BGZ97_009160</name>
</gene>
<feature type="region of interest" description="Disordered" evidence="3">
    <location>
        <begin position="313"/>
        <end position="446"/>
    </location>
</feature>
<evidence type="ECO:0008006" key="6">
    <source>
        <dbReference type="Google" id="ProtNLM"/>
    </source>
</evidence>